<dbReference type="EMBL" id="SLVV01000004">
    <property type="protein sequence ID" value="TCN26027.1"/>
    <property type="molecule type" value="Genomic_DNA"/>
</dbReference>
<dbReference type="Pfam" id="PF08678">
    <property type="entry name" value="Rsbr_N"/>
    <property type="match status" value="1"/>
</dbReference>
<dbReference type="PANTHER" id="PTHR33745">
    <property type="entry name" value="RSBT ANTAGONIST PROTEIN RSBS-RELATED"/>
    <property type="match status" value="1"/>
</dbReference>
<dbReference type="Gene3D" id="1.10.490.10">
    <property type="entry name" value="Globins"/>
    <property type="match status" value="1"/>
</dbReference>
<dbReference type="Proteomes" id="UP000295689">
    <property type="component" value="Unassembled WGS sequence"/>
</dbReference>
<evidence type="ECO:0000313" key="3">
    <source>
        <dbReference type="EMBL" id="TCN26027.1"/>
    </source>
</evidence>
<keyword evidence="4" id="KW-1185">Reference proteome</keyword>
<gene>
    <name evidence="3" type="ORF">EV146_104134</name>
</gene>
<keyword evidence="1" id="KW-0597">Phosphoprotein</keyword>
<reference evidence="3 4" key="1">
    <citation type="journal article" date="2015" name="Stand. Genomic Sci.">
        <title>Genomic Encyclopedia of Bacterial and Archaeal Type Strains, Phase III: the genomes of soil and plant-associated and newly described type strains.</title>
        <authorList>
            <person name="Whitman W.B."/>
            <person name="Woyke T."/>
            <person name="Klenk H.P."/>
            <person name="Zhou Y."/>
            <person name="Lilburn T.G."/>
            <person name="Beck B.J."/>
            <person name="De Vos P."/>
            <person name="Vandamme P."/>
            <person name="Eisen J.A."/>
            <person name="Garrity G."/>
            <person name="Hugenholtz P."/>
            <person name="Kyrpides N.C."/>
        </authorList>
    </citation>
    <scope>NUCLEOTIDE SEQUENCE [LARGE SCALE GENOMIC DNA]</scope>
    <source>
        <strain evidence="3 4">CV53</strain>
    </source>
</reference>
<dbReference type="CDD" id="cd07041">
    <property type="entry name" value="STAS_RsbR_RsbS_like"/>
    <property type="match status" value="1"/>
</dbReference>
<feature type="domain" description="STAS" evidence="2">
    <location>
        <begin position="147"/>
        <end position="258"/>
    </location>
</feature>
<dbReference type="AlphaFoldDB" id="A0A4R2BG63"/>
<dbReference type="InterPro" id="IPR051932">
    <property type="entry name" value="Bact_StressResp_Reg"/>
</dbReference>
<dbReference type="Pfam" id="PF01740">
    <property type="entry name" value="STAS"/>
    <property type="match status" value="1"/>
</dbReference>
<evidence type="ECO:0000256" key="1">
    <source>
        <dbReference type="ARBA" id="ARBA00022553"/>
    </source>
</evidence>
<dbReference type="PANTHER" id="PTHR33745:SF3">
    <property type="entry name" value="RSBT CO-ANTAGONIST PROTEIN RSBRC"/>
    <property type="match status" value="1"/>
</dbReference>
<sequence>MEKFINKLFENNSKQIENYWKTEMEEAIKKEKSASAFNEPLTLELFTIIFESIKKVDTQITSDLQFFYSKILEYNGSINFITLGFQSFRRVALKVLIHEELTREEILTIYNYIDRWFDPVISQVVNNCSQTLENTFTEQKQALKELSAPVIELFDQIAVMPLVGNINDDRAKNIKDNLLIGIAKNQASIVFIDISGVPVVDTFVAQNLIDTARATRLLGAECILVGTRPEIAQTIVNLGIDLSEIRTFNSLHKGLLYALEKLNISIN</sequence>
<dbReference type="GO" id="GO:0020037">
    <property type="term" value="F:heme binding"/>
    <property type="evidence" value="ECO:0007669"/>
    <property type="project" value="InterPro"/>
</dbReference>
<organism evidence="3 4">
    <name type="scientific">Mesobacillus foraminis</name>
    <dbReference type="NCBI Taxonomy" id="279826"/>
    <lineage>
        <taxon>Bacteria</taxon>
        <taxon>Bacillati</taxon>
        <taxon>Bacillota</taxon>
        <taxon>Bacilli</taxon>
        <taxon>Bacillales</taxon>
        <taxon>Bacillaceae</taxon>
        <taxon>Mesobacillus</taxon>
    </lineage>
</organism>
<dbReference type="InterPro" id="IPR012292">
    <property type="entry name" value="Globin/Proto"/>
</dbReference>
<protein>
    <submittedName>
        <fullName evidence="3">RsbT co-antagonist protein RsbR</fullName>
    </submittedName>
</protein>
<evidence type="ECO:0000313" key="4">
    <source>
        <dbReference type="Proteomes" id="UP000295689"/>
    </source>
</evidence>
<dbReference type="RefSeq" id="WP_158287036.1">
    <property type="nucleotide sequence ID" value="NZ_JABUHM010000009.1"/>
</dbReference>
<comment type="caution">
    <text evidence="3">The sequence shown here is derived from an EMBL/GenBank/DDBJ whole genome shotgun (WGS) entry which is preliminary data.</text>
</comment>
<dbReference type="InterPro" id="IPR036513">
    <property type="entry name" value="STAS_dom_sf"/>
</dbReference>
<dbReference type="InterPro" id="IPR002645">
    <property type="entry name" value="STAS_dom"/>
</dbReference>
<dbReference type="GO" id="GO:0019825">
    <property type="term" value="F:oxygen binding"/>
    <property type="evidence" value="ECO:0007669"/>
    <property type="project" value="InterPro"/>
</dbReference>
<evidence type="ECO:0000259" key="2">
    <source>
        <dbReference type="PROSITE" id="PS50801"/>
    </source>
</evidence>
<dbReference type="SUPFAM" id="SSF52091">
    <property type="entry name" value="SpoIIaa-like"/>
    <property type="match status" value="1"/>
</dbReference>
<proteinExistence type="predicted"/>
<dbReference type="Gene3D" id="3.30.750.24">
    <property type="entry name" value="STAS domain"/>
    <property type="match status" value="1"/>
</dbReference>
<dbReference type="PROSITE" id="PS50801">
    <property type="entry name" value="STAS"/>
    <property type="match status" value="1"/>
</dbReference>
<name>A0A4R2BG63_9BACI</name>
<dbReference type="InterPro" id="IPR014792">
    <property type="entry name" value="RsbRA_N"/>
</dbReference>
<accession>A0A4R2BG63</accession>